<dbReference type="GO" id="GO:0032259">
    <property type="term" value="P:methylation"/>
    <property type="evidence" value="ECO:0007669"/>
    <property type="project" value="UniProtKB-KW"/>
</dbReference>
<gene>
    <name evidence="7" type="ORF">HPNQ4099_0036</name>
</gene>
<evidence type="ECO:0000256" key="4">
    <source>
        <dbReference type="ARBA" id="ARBA00022691"/>
    </source>
</evidence>
<dbReference type="InterPro" id="IPR050390">
    <property type="entry name" value="C5-Methyltransferase"/>
</dbReference>
<proteinExistence type="predicted"/>
<evidence type="ECO:0000256" key="6">
    <source>
        <dbReference type="ARBA" id="ARBA00047422"/>
    </source>
</evidence>
<dbReference type="Gene3D" id="3.90.120.10">
    <property type="entry name" value="DNA Methylase, subunit A, domain 2"/>
    <property type="match status" value="1"/>
</dbReference>
<dbReference type="Pfam" id="PF00145">
    <property type="entry name" value="DNA_methylase"/>
    <property type="match status" value="1"/>
</dbReference>
<dbReference type="InterPro" id="IPR029063">
    <property type="entry name" value="SAM-dependent_MTases_sf"/>
</dbReference>
<dbReference type="PATRIC" id="fig|992026.3.peg.34"/>
<keyword evidence="2 7" id="KW-0489">Methyltransferase</keyword>
<dbReference type="PANTHER" id="PTHR10629">
    <property type="entry name" value="CYTOSINE-SPECIFIC METHYLTRANSFERASE"/>
    <property type="match status" value="1"/>
</dbReference>
<organism evidence="7 8">
    <name type="scientific">Helicobacter pylori NQ4099</name>
    <dbReference type="NCBI Taxonomy" id="992026"/>
    <lineage>
        <taxon>Bacteria</taxon>
        <taxon>Pseudomonadati</taxon>
        <taxon>Campylobacterota</taxon>
        <taxon>Epsilonproteobacteria</taxon>
        <taxon>Campylobacterales</taxon>
        <taxon>Helicobacteraceae</taxon>
        <taxon>Helicobacter</taxon>
    </lineage>
</organism>
<dbReference type="EC" id="2.1.1.37" evidence="1"/>
<dbReference type="InterPro" id="IPR001525">
    <property type="entry name" value="C5_MeTfrase"/>
</dbReference>
<comment type="caution">
    <text evidence="7">The sequence shown here is derived from an EMBL/GenBank/DDBJ whole genome shotgun (WGS) entry which is preliminary data.</text>
</comment>
<keyword evidence="4" id="KW-0949">S-adenosyl-L-methionine</keyword>
<dbReference type="GO" id="GO:0044027">
    <property type="term" value="P:negative regulation of gene expression via chromosomal CpG island methylation"/>
    <property type="evidence" value="ECO:0007669"/>
    <property type="project" value="TreeGrafter"/>
</dbReference>
<dbReference type="PANTHER" id="PTHR10629:SF52">
    <property type="entry name" value="DNA (CYTOSINE-5)-METHYLTRANSFERASE 1"/>
    <property type="match status" value="1"/>
</dbReference>
<evidence type="ECO:0000256" key="1">
    <source>
        <dbReference type="ARBA" id="ARBA00011975"/>
    </source>
</evidence>
<comment type="catalytic activity">
    <reaction evidence="6">
        <text>a 2'-deoxycytidine in DNA + S-adenosyl-L-methionine = a 5-methyl-2'-deoxycytidine in DNA + S-adenosyl-L-homocysteine + H(+)</text>
        <dbReference type="Rhea" id="RHEA:13681"/>
        <dbReference type="Rhea" id="RHEA-COMP:11369"/>
        <dbReference type="Rhea" id="RHEA-COMP:11370"/>
        <dbReference type="ChEBI" id="CHEBI:15378"/>
        <dbReference type="ChEBI" id="CHEBI:57856"/>
        <dbReference type="ChEBI" id="CHEBI:59789"/>
        <dbReference type="ChEBI" id="CHEBI:85452"/>
        <dbReference type="ChEBI" id="CHEBI:85454"/>
        <dbReference type="EC" id="2.1.1.37"/>
    </reaction>
</comment>
<dbReference type="EMBL" id="AKNU01000001">
    <property type="protein sequence ID" value="EJB31646.1"/>
    <property type="molecule type" value="Genomic_DNA"/>
</dbReference>
<sequence length="188" mass="21698">MANLLPFNFTFPKPTHLSDEINTKLDFKNLPTSFKKPFLIRDAFNLIDYSNLDDTDNLPMQHNPKTIERFKYIQEGKNIQECIESLPKHLQISKFYSRGNTMRLKMDALSPTLVPRHSNFPLHPTEHRSITIREAATITGFPIYYKFFGSHTKRCEQVGNAVPIALSSAIAKEVKRFLDSLKPKTIFL</sequence>
<keyword evidence="3 7" id="KW-0808">Transferase</keyword>
<evidence type="ECO:0000313" key="8">
    <source>
        <dbReference type="Proteomes" id="UP000003402"/>
    </source>
</evidence>
<keyword evidence="5" id="KW-0680">Restriction system</keyword>
<evidence type="ECO:0000256" key="5">
    <source>
        <dbReference type="ARBA" id="ARBA00022747"/>
    </source>
</evidence>
<dbReference type="GO" id="GO:0009307">
    <property type="term" value="P:DNA restriction-modification system"/>
    <property type="evidence" value="ECO:0007669"/>
    <property type="project" value="UniProtKB-KW"/>
</dbReference>
<dbReference type="SUPFAM" id="SSF53335">
    <property type="entry name" value="S-adenosyl-L-methionine-dependent methyltransferases"/>
    <property type="match status" value="1"/>
</dbReference>
<dbReference type="GO" id="GO:0003886">
    <property type="term" value="F:DNA (cytosine-5-)-methyltransferase activity"/>
    <property type="evidence" value="ECO:0007669"/>
    <property type="project" value="UniProtKB-EC"/>
</dbReference>
<accession>I9QAQ0</accession>
<dbReference type="GO" id="GO:0003677">
    <property type="term" value="F:DNA binding"/>
    <property type="evidence" value="ECO:0007669"/>
    <property type="project" value="TreeGrafter"/>
</dbReference>
<evidence type="ECO:0000313" key="7">
    <source>
        <dbReference type="EMBL" id="EJB31646.1"/>
    </source>
</evidence>
<name>I9QAQ0_HELPX</name>
<evidence type="ECO:0000256" key="2">
    <source>
        <dbReference type="ARBA" id="ARBA00022603"/>
    </source>
</evidence>
<dbReference type="AlphaFoldDB" id="I9QAQ0"/>
<evidence type="ECO:0000256" key="3">
    <source>
        <dbReference type="ARBA" id="ARBA00022679"/>
    </source>
</evidence>
<protein>
    <recommendedName>
        <fullName evidence="1">DNA (cytosine-5-)-methyltransferase</fullName>
        <ecNumber evidence="1">2.1.1.37</ecNumber>
    </recommendedName>
</protein>
<dbReference type="Proteomes" id="UP000003402">
    <property type="component" value="Unassembled WGS sequence"/>
</dbReference>
<reference evidence="7 8" key="1">
    <citation type="journal article" date="2013" name="Pathog. Dis.">
        <title>Genome sequences of 65 Helicobacter pylori strains isolated from asymptomatic individuals and patients with gastric cancer, peptic ulcer disease, or gastritis.</title>
        <authorList>
            <person name="Blanchard T.G."/>
            <person name="Czinn S.J."/>
            <person name="Correa P."/>
            <person name="Nakazawa T."/>
            <person name="Keelan M."/>
            <person name="Morningstar L."/>
            <person name="Santana-Cruz I."/>
            <person name="Maroo A."/>
            <person name="McCracken C."/>
            <person name="Shefchek K."/>
            <person name="Daugherty S."/>
            <person name="Song Y."/>
            <person name="Fraser C.M."/>
            <person name="Fricke W.F."/>
        </authorList>
    </citation>
    <scope>NUCLEOTIDE SEQUENCE [LARGE SCALE GENOMIC DNA]</scope>
    <source>
        <strain evidence="7 8">NQ4099</strain>
    </source>
</reference>